<sequence>MAVKTYSLSKDGETRLSTNFKVKEFACKDGSDKILIDGDLVAYLQKIRDWAGTAVTINSGYRTKSYNESIGGATNSYHVKGQAADIVVSGKTTLNVARKAEDLGMKGIMQYITSGFVHVDTRTSKYYAKVENGKTTSVSTFD</sequence>
<dbReference type="InterPro" id="IPR013230">
    <property type="entry name" value="Peptidase_M15A_C"/>
</dbReference>
<evidence type="ECO:0000259" key="1">
    <source>
        <dbReference type="Pfam" id="PF08291"/>
    </source>
</evidence>
<gene>
    <name evidence="2" type="ORF">BXY41_10987</name>
</gene>
<feature type="domain" description="Peptidase M15A C-terminal" evidence="1">
    <location>
        <begin position="19"/>
        <end position="120"/>
    </location>
</feature>
<dbReference type="Proteomes" id="UP000237749">
    <property type="component" value="Unassembled WGS sequence"/>
</dbReference>
<organism evidence="2 3">
    <name type="scientific">Lacrimispora xylanisolvens</name>
    <dbReference type="NCBI Taxonomy" id="384636"/>
    <lineage>
        <taxon>Bacteria</taxon>
        <taxon>Bacillati</taxon>
        <taxon>Bacillota</taxon>
        <taxon>Clostridia</taxon>
        <taxon>Lachnospirales</taxon>
        <taxon>Lachnospiraceae</taxon>
        <taxon>Lacrimispora</taxon>
    </lineage>
</organism>
<accession>A0A2S6HPW0</accession>
<proteinExistence type="predicted"/>
<dbReference type="InterPro" id="IPR009045">
    <property type="entry name" value="Zn_M74/Hedgehog-like"/>
</dbReference>
<protein>
    <submittedName>
        <fullName evidence="2">Peptidase M15-like protein</fullName>
    </submittedName>
</protein>
<comment type="caution">
    <text evidence="2">The sequence shown here is derived from an EMBL/GenBank/DDBJ whole genome shotgun (WGS) entry which is preliminary data.</text>
</comment>
<evidence type="ECO:0000313" key="3">
    <source>
        <dbReference type="Proteomes" id="UP000237749"/>
    </source>
</evidence>
<dbReference type="EMBL" id="PTJA01000009">
    <property type="protein sequence ID" value="PPK79609.1"/>
    <property type="molecule type" value="Genomic_DNA"/>
</dbReference>
<keyword evidence="3" id="KW-1185">Reference proteome</keyword>
<name>A0A2S6HPW0_9FIRM</name>
<dbReference type="Pfam" id="PF08291">
    <property type="entry name" value="Peptidase_M15_3"/>
    <property type="match status" value="1"/>
</dbReference>
<reference evidence="2 3" key="1">
    <citation type="submission" date="2018-02" db="EMBL/GenBank/DDBJ databases">
        <title>Genomic Encyclopedia of Archaeal and Bacterial Type Strains, Phase II (KMG-II): from individual species to whole genera.</title>
        <authorList>
            <person name="Goeker M."/>
        </authorList>
    </citation>
    <scope>NUCLEOTIDE SEQUENCE [LARGE SCALE GENOMIC DNA]</scope>
    <source>
        <strain evidence="2 3">DSM 3808</strain>
    </source>
</reference>
<dbReference type="Gene3D" id="3.30.1380.10">
    <property type="match status" value="1"/>
</dbReference>
<dbReference type="AlphaFoldDB" id="A0A2S6HPW0"/>
<dbReference type="SUPFAM" id="SSF55166">
    <property type="entry name" value="Hedgehog/DD-peptidase"/>
    <property type="match status" value="1"/>
</dbReference>
<evidence type="ECO:0000313" key="2">
    <source>
        <dbReference type="EMBL" id="PPK79609.1"/>
    </source>
</evidence>
<dbReference type="RefSeq" id="WP_104438031.1">
    <property type="nucleotide sequence ID" value="NZ_PTJA01000009.1"/>
</dbReference>
<dbReference type="OrthoDB" id="5242612at2"/>